<feature type="region of interest" description="Disordered" evidence="1">
    <location>
        <begin position="1391"/>
        <end position="1504"/>
    </location>
</feature>
<evidence type="ECO:0000259" key="2">
    <source>
        <dbReference type="PROSITE" id="PS50144"/>
    </source>
</evidence>
<dbReference type="GO" id="GO:0017056">
    <property type="term" value="F:structural constituent of nuclear pore"/>
    <property type="evidence" value="ECO:0007669"/>
    <property type="project" value="TreeGrafter"/>
</dbReference>
<feature type="compositionally biased region" description="Basic and acidic residues" evidence="1">
    <location>
        <begin position="1165"/>
        <end position="1188"/>
    </location>
</feature>
<dbReference type="PROSITE" id="PS50144">
    <property type="entry name" value="MATH"/>
    <property type="match status" value="1"/>
</dbReference>
<feature type="region of interest" description="Disordered" evidence="1">
    <location>
        <begin position="61"/>
        <end position="100"/>
    </location>
</feature>
<dbReference type="Proteomes" id="UP000835052">
    <property type="component" value="Unassembled WGS sequence"/>
</dbReference>
<comment type="caution">
    <text evidence="3">The sequence shown here is derived from an EMBL/GenBank/DDBJ whole genome shotgun (WGS) entry which is preliminary data.</text>
</comment>
<feature type="compositionally biased region" description="Polar residues" evidence="1">
    <location>
        <begin position="1488"/>
        <end position="1504"/>
    </location>
</feature>
<feature type="compositionally biased region" description="Pro residues" evidence="1">
    <location>
        <begin position="899"/>
        <end position="908"/>
    </location>
</feature>
<dbReference type="EMBL" id="CAJGYM010000006">
    <property type="protein sequence ID" value="CAD6187486.1"/>
    <property type="molecule type" value="Genomic_DNA"/>
</dbReference>
<feature type="domain" description="MATH" evidence="2">
    <location>
        <begin position="172"/>
        <end position="305"/>
    </location>
</feature>
<feature type="region of interest" description="Disordered" evidence="1">
    <location>
        <begin position="1135"/>
        <end position="1201"/>
    </location>
</feature>
<accession>A0A8S1GUV6</accession>
<sequence>MPFQGLLCHVRPVGHSYQTTVQVRLVGQYGKAAILPPYTIQPNQRGTAQQTQQMAAIEEVEEGAPGGSSAGGAGDTSNGVDARESEQGPPQYDFGGPSGRAMSLECHPNASMNRRFAGGRMNLCILHQGAGQPSHRPIRKIVTSVACQTDDDEEFGPITPFAQSNDGASCSDGVLRLMIQNFRNMGDTVRGPSKRIQGVCWRIMVMPRQHVVQKKGTQKCLGFFLQCCPEAYSEYVLDAWSCQASAELRLISQKAGVPHFTRKTNHIYTAKENDWGYSCFMTWADILDESQGYIKDDRVVLEVTVKADPPKNILTLEDFRKSIQNWYDLADMQYHRGCIDLAIEANAQAIKFCKEKDPECQTRLMEQKNFFIDMKLVESIHRIEKVCGKEAKKEEDGSSNQNAVRLALTANTSKSNKKDKNKKNMKNKKGRAATPSTQEQQKQQLQQHLQHQQQLQQKVHQQQLLQKQKLEKLQQQHQQVQKLKNARIISEVKTEKANSVQNSAGIAGKAVKIIAKASPASPPPAKKAALEKKGKNEKESDAKEKEKDQKNEKKKESDKSDKPEKNEKNDKNDKNEKDEKKGGNDKSGKDDKKDKDDKGDKKDQKDKDEKSDKNDKKEKKEKKDKKNKKNAGCSTSTEPTASSSSPVVGFYNPKLFGEEGIVTWAKRSKQEDEMYSRVVNTMQSDFAQPDLTPAERDSFVMRYMTEQMKHLYIHDKENNKKRNWYSMHQLRQFAENAFEVELQRQFIIKTATQHAREYMNKAIAKGEKVSGTYEKVEWDVSLLFDSNKKDERIKIIDREAGFLDAKIRLFWDALGGMDAFLESDESDRESVSSRDSHDRQNDGCIKAKRSKIEHTCDSCLKEAYCSYPYMCDSECQTEPVQKPVADIVALKDPLVVSIPPTPPLPPAPQEQAQPVPNRPVKKANKKNKKEDASTLVNGQAQTETAVQVVPTADIPVVEAGAGSSSSLEIVTIDSPTGSMQAGQNWDPNDEHSQAMNALALHCAYYRQLVAKFEELMHTISKNSCDPAARSTLRLVSVLAGNAYVENDEKFYLEPLFIPEPYTTDPNPANFYSRVLQIQNREMAITNMLNERIEACREYIQKYLFFDRDDTERMVSGIRRIEESMKLMTLRHADMKKDAEEADRRTKKMEKQLRDENKNLKNQWTNEKEKSSTLNKELKEKTRSAKNAENRISNLTSEKDELVEKQKQMQKELSTVQKKLNDETQKAKREIHQLTETKKVLQGEISLRDADLKNHVAQAEEHTALLKKFKDELNTEKNKNNQLQQNLTNANERARKSELQMLTVQENCGSIIFEQHIQEAMRTSQELEDMANEKNGDRGRSESEIAAAKASREEWIKFTEDLNTILTTFKSSHEKYIESLKAGKTISSLPRLTIPEVPPAPQKLTLPPIPPPEPAKPSPGVIGTRPGGHTTRNMSPNNAASRSPNTAQNGPILQGNNLQKQVHPSPPMPSNNSPSRHGPIGSRPRRGTPNGNGETPSSSMNVAPTQSLGSLWSENVTPNAEPFTSNKRYVNNDYLGATDLGSGLFGSTWSDDSPWGPSLIPNGIASSSIGQNSNINNLNTVLTSSSGLNNSYNGAPNVTTSNSYMNPLSTNFTNSSSTWGMTSDIQRQLLMRQHEHQRQHFQQTVTALSKKMSMDIDKCAEIVQDFCRDHKITSYNLTADDATVDRLREHYAKRIATMRMSAPPGAAPGYSVNPLMNSFMMERQMTPTFNYLEHSINDRPSLGNEKWSNGI</sequence>
<dbReference type="PANTHER" id="PTHR18898:SF2">
    <property type="entry name" value="NUCLEOPROTEIN TPR"/>
    <property type="match status" value="1"/>
</dbReference>
<feature type="compositionally biased region" description="Gly residues" evidence="1">
    <location>
        <begin position="64"/>
        <end position="74"/>
    </location>
</feature>
<dbReference type="GO" id="GO:0006406">
    <property type="term" value="P:mRNA export from nucleus"/>
    <property type="evidence" value="ECO:0007669"/>
    <property type="project" value="TreeGrafter"/>
</dbReference>
<dbReference type="SUPFAM" id="SSF49599">
    <property type="entry name" value="TRAF domain-like"/>
    <property type="match status" value="1"/>
</dbReference>
<keyword evidence="4" id="KW-1185">Reference proteome</keyword>
<dbReference type="PANTHER" id="PTHR18898">
    <property type="entry name" value="NUCLEOPROTEIN TPR-RELATED"/>
    <property type="match status" value="1"/>
</dbReference>
<dbReference type="InterPro" id="IPR008974">
    <property type="entry name" value="TRAF-like"/>
</dbReference>
<organism evidence="3 4">
    <name type="scientific">Caenorhabditis auriculariae</name>
    <dbReference type="NCBI Taxonomy" id="2777116"/>
    <lineage>
        <taxon>Eukaryota</taxon>
        <taxon>Metazoa</taxon>
        <taxon>Ecdysozoa</taxon>
        <taxon>Nematoda</taxon>
        <taxon>Chromadorea</taxon>
        <taxon>Rhabditida</taxon>
        <taxon>Rhabditina</taxon>
        <taxon>Rhabditomorpha</taxon>
        <taxon>Rhabditoidea</taxon>
        <taxon>Rhabditidae</taxon>
        <taxon>Peloderinae</taxon>
        <taxon>Caenorhabditis</taxon>
    </lineage>
</organism>
<evidence type="ECO:0000256" key="1">
    <source>
        <dbReference type="SAM" id="MobiDB-lite"/>
    </source>
</evidence>
<feature type="compositionally biased region" description="Low complexity" evidence="1">
    <location>
        <begin position="634"/>
        <end position="646"/>
    </location>
</feature>
<dbReference type="Gene3D" id="2.60.210.10">
    <property type="entry name" value="Apoptosis, Tumor Necrosis Factor Receptor Associated Protein 2, Chain A"/>
    <property type="match status" value="1"/>
</dbReference>
<feature type="region of interest" description="Disordered" evidence="1">
    <location>
        <begin position="899"/>
        <end position="939"/>
    </location>
</feature>
<feature type="compositionally biased region" description="Pro residues" evidence="1">
    <location>
        <begin position="1395"/>
        <end position="1416"/>
    </location>
</feature>
<feature type="compositionally biased region" description="Basic residues" evidence="1">
    <location>
        <begin position="619"/>
        <end position="629"/>
    </location>
</feature>
<feature type="compositionally biased region" description="Basic and acidic residues" evidence="1">
    <location>
        <begin position="1135"/>
        <end position="1158"/>
    </location>
</feature>
<evidence type="ECO:0000313" key="3">
    <source>
        <dbReference type="EMBL" id="CAD6187486.1"/>
    </source>
</evidence>
<reference evidence="3" key="1">
    <citation type="submission" date="2020-10" db="EMBL/GenBank/DDBJ databases">
        <authorList>
            <person name="Kikuchi T."/>
        </authorList>
    </citation>
    <scope>NUCLEOTIDE SEQUENCE</scope>
    <source>
        <strain evidence="3">NKZ352</strain>
    </source>
</reference>
<feature type="compositionally biased region" description="Polar residues" evidence="1">
    <location>
        <begin position="1429"/>
        <end position="1461"/>
    </location>
</feature>
<proteinExistence type="predicted"/>
<dbReference type="GO" id="GO:0005643">
    <property type="term" value="C:nuclear pore"/>
    <property type="evidence" value="ECO:0007669"/>
    <property type="project" value="TreeGrafter"/>
</dbReference>
<evidence type="ECO:0000313" key="4">
    <source>
        <dbReference type="Proteomes" id="UP000835052"/>
    </source>
</evidence>
<feature type="compositionally biased region" description="Low complexity" evidence="1">
    <location>
        <begin position="438"/>
        <end position="453"/>
    </location>
</feature>
<feature type="compositionally biased region" description="Basic and acidic residues" evidence="1">
    <location>
        <begin position="528"/>
        <end position="618"/>
    </location>
</feature>
<feature type="region of interest" description="Disordered" evidence="1">
    <location>
        <begin position="516"/>
        <end position="647"/>
    </location>
</feature>
<protein>
    <recommendedName>
        <fullName evidence="2">MATH domain-containing protein</fullName>
    </recommendedName>
</protein>
<name>A0A8S1GUV6_9PELO</name>
<dbReference type="OrthoDB" id="289038at2759"/>
<feature type="compositionally biased region" description="Polar residues" evidence="1">
    <location>
        <begin position="398"/>
        <end position="413"/>
    </location>
</feature>
<dbReference type="SMART" id="SM00061">
    <property type="entry name" value="MATH"/>
    <property type="match status" value="1"/>
</dbReference>
<dbReference type="InterPro" id="IPR002083">
    <property type="entry name" value="MATH/TRAF_dom"/>
</dbReference>
<dbReference type="Pfam" id="PF22486">
    <property type="entry name" value="MATH_2"/>
    <property type="match status" value="1"/>
</dbReference>
<feature type="region of interest" description="Disordered" evidence="1">
    <location>
        <begin position="389"/>
        <end position="453"/>
    </location>
</feature>
<gene>
    <name evidence="3" type="ORF">CAUJ_LOCUS3405</name>
</gene>
<feature type="compositionally biased region" description="Basic residues" evidence="1">
    <location>
        <begin position="415"/>
        <end position="431"/>
    </location>
</feature>